<reference evidence="2 3" key="1">
    <citation type="submission" date="2015-05" db="EMBL/GenBank/DDBJ databases">
        <title>Distinctive expansion of gene families associated with plant cell wall degradation and secondary metabolism in the genomes of grapevine trunk pathogens.</title>
        <authorList>
            <person name="Lawrence D.P."/>
            <person name="Travadon R."/>
            <person name="Rolshausen P.E."/>
            <person name="Baumgartner K."/>
        </authorList>
    </citation>
    <scope>NUCLEOTIDE SEQUENCE [LARGE SCALE GENOMIC DNA]</scope>
    <source>
        <strain evidence="2">DA912</strain>
    </source>
</reference>
<feature type="chain" id="PRO_5002545389" evidence="1">
    <location>
        <begin position="20"/>
        <end position="117"/>
    </location>
</feature>
<dbReference type="Proteomes" id="UP000034680">
    <property type="component" value="Unassembled WGS sequence"/>
</dbReference>
<sequence length="117" mass="12068">MRASATILFIAGLVSTALAADTIYFSDENCENEIGKEGFGGLSTGDKPLMDGAKSIKVDSVFDTWFAYQDNDGENCKGDLLTELKEGPCNKVADLGIGCTRLCGGGLGGGDCASTTA</sequence>
<dbReference type="EMBL" id="LCUC01000268">
    <property type="protein sequence ID" value="KKY32955.1"/>
    <property type="molecule type" value="Genomic_DNA"/>
</dbReference>
<keyword evidence="3" id="KW-1185">Reference proteome</keyword>
<accession>A0A0G2HYG0</accession>
<dbReference type="OrthoDB" id="5209951at2759"/>
<evidence type="ECO:0000313" key="2">
    <source>
        <dbReference type="EMBL" id="KKY32955.1"/>
    </source>
</evidence>
<evidence type="ECO:0000313" key="3">
    <source>
        <dbReference type="Proteomes" id="UP000034680"/>
    </source>
</evidence>
<proteinExistence type="predicted"/>
<reference evidence="2 3" key="2">
    <citation type="submission" date="2015-05" db="EMBL/GenBank/DDBJ databases">
        <authorList>
            <person name="Morales-Cruz A."/>
            <person name="Amrine K.C."/>
            <person name="Cantu D."/>
        </authorList>
    </citation>
    <scope>NUCLEOTIDE SEQUENCE [LARGE SCALE GENOMIC DNA]</scope>
    <source>
        <strain evidence="2">DA912</strain>
    </source>
</reference>
<comment type="caution">
    <text evidence="2">The sequence shown here is derived from an EMBL/GenBank/DDBJ whole genome shotgun (WGS) entry which is preliminary data.</text>
</comment>
<name>A0A0G2HYG0_9PEZI</name>
<gene>
    <name evidence="2" type="ORF">UCDDA912_g07075</name>
</gene>
<dbReference type="AlphaFoldDB" id="A0A0G2HYG0"/>
<feature type="signal peptide" evidence="1">
    <location>
        <begin position="1"/>
        <end position="19"/>
    </location>
</feature>
<organism evidence="2 3">
    <name type="scientific">Diaporthe ampelina</name>
    <dbReference type="NCBI Taxonomy" id="1214573"/>
    <lineage>
        <taxon>Eukaryota</taxon>
        <taxon>Fungi</taxon>
        <taxon>Dikarya</taxon>
        <taxon>Ascomycota</taxon>
        <taxon>Pezizomycotina</taxon>
        <taxon>Sordariomycetes</taxon>
        <taxon>Sordariomycetidae</taxon>
        <taxon>Diaporthales</taxon>
        <taxon>Diaporthaceae</taxon>
        <taxon>Diaporthe</taxon>
    </lineage>
</organism>
<protein>
    <submittedName>
        <fullName evidence="2">Uncharacterized protein</fullName>
    </submittedName>
</protein>
<evidence type="ECO:0000256" key="1">
    <source>
        <dbReference type="SAM" id="SignalP"/>
    </source>
</evidence>
<keyword evidence="1" id="KW-0732">Signal</keyword>